<dbReference type="OrthoDB" id="1467486at2"/>
<evidence type="ECO:0000256" key="1">
    <source>
        <dbReference type="SAM" id="MobiDB-lite"/>
    </source>
</evidence>
<dbReference type="AlphaFoldDB" id="A0A193LIY6"/>
<dbReference type="InterPro" id="IPR027268">
    <property type="entry name" value="Peptidase_M4/M1_CTD_sf"/>
</dbReference>
<dbReference type="Proteomes" id="UP000092695">
    <property type="component" value="Chromosome"/>
</dbReference>
<evidence type="ECO:0000313" key="3">
    <source>
        <dbReference type="EMBL" id="ANO52354.1"/>
    </source>
</evidence>
<proteinExistence type="predicted"/>
<reference evidence="3 4" key="1">
    <citation type="submission" date="2016-06" db="EMBL/GenBank/DDBJ databases">
        <title>Complete genome sequence of a deep-branching marine Gamma Proteobacterium Woeseia oceani type strain XK5.</title>
        <authorList>
            <person name="Mu D."/>
            <person name="Du Z."/>
        </authorList>
    </citation>
    <scope>NUCLEOTIDE SEQUENCE [LARGE SCALE GENOMIC DNA]</scope>
    <source>
        <strain evidence="3 4">XK5</strain>
    </source>
</reference>
<dbReference type="Pfam" id="PF05299">
    <property type="entry name" value="Peptidase_M61"/>
    <property type="match status" value="1"/>
</dbReference>
<sequence>MTQAARPGLRPGDSRAMQRNYGTIPTMTSSDTTKQATLTAILYLWLLLPLAGNAFANVTPALHQYTITVSADLEHMSVEARFDGRVHSVAARSPRAGRYLADFQNCDDDPRLRMRNRRMIVPAEGIRCMSYTVNLRAAASEQRQNRGLSADNIIVSPALWLWRPEITHTSELLVDFNLPTGINVAVPWQALDEQRTTYRVRKSPENADVAAAFGRFDYHEIAVPGATLRVSLLRGETAVDHSELLRWVKAAATDVSLAYGRFPNPSPQVLVIPVAENSRRSGGAVPFGRVVRDGGESVELYVDPAQPLSAFLNDWTAAHEFSHLMLPYVNRNHRWISEGFAQYYQNVLLARSGTYDPQHAWQKLYEGYARGRMSRPELSPNDAAEGGKRDANMKVYWSGAALALMADVALREQSNGQQTLDSVLQLLQSCCLPSDRVWSGPELFATLDDLSGRTVFMPLYRRYADAAGFPDTSPVFAELGLKVEDGRVRLLRDANLMAIRSAITEVDSATASWRQQLASNIP</sequence>
<dbReference type="KEGG" id="woc:BA177_15205"/>
<dbReference type="STRING" id="1548547.BA177_15205"/>
<dbReference type="EMBL" id="CP016268">
    <property type="protein sequence ID" value="ANO52354.1"/>
    <property type="molecule type" value="Genomic_DNA"/>
</dbReference>
<evidence type="ECO:0000313" key="4">
    <source>
        <dbReference type="Proteomes" id="UP000092695"/>
    </source>
</evidence>
<organism evidence="3 4">
    <name type="scientific">Woeseia oceani</name>
    <dbReference type="NCBI Taxonomy" id="1548547"/>
    <lineage>
        <taxon>Bacteria</taxon>
        <taxon>Pseudomonadati</taxon>
        <taxon>Pseudomonadota</taxon>
        <taxon>Gammaproteobacteria</taxon>
        <taxon>Woeseiales</taxon>
        <taxon>Woeseiaceae</taxon>
        <taxon>Woeseia</taxon>
    </lineage>
</organism>
<feature type="region of interest" description="Disordered" evidence="1">
    <location>
        <begin position="1"/>
        <end position="29"/>
    </location>
</feature>
<feature type="compositionally biased region" description="Polar residues" evidence="1">
    <location>
        <begin position="20"/>
        <end position="29"/>
    </location>
</feature>
<protein>
    <recommendedName>
        <fullName evidence="2">Peptidase M61 catalytic domain-containing protein</fullName>
    </recommendedName>
</protein>
<keyword evidence="4" id="KW-1185">Reference proteome</keyword>
<evidence type="ECO:0000259" key="2">
    <source>
        <dbReference type="Pfam" id="PF05299"/>
    </source>
</evidence>
<name>A0A193LIY6_9GAMM</name>
<dbReference type="InterPro" id="IPR007963">
    <property type="entry name" value="Peptidase_M61_catalytic"/>
</dbReference>
<gene>
    <name evidence="3" type="ORF">BA177_15205</name>
</gene>
<feature type="domain" description="Peptidase M61 catalytic" evidence="2">
    <location>
        <begin position="332"/>
        <end position="368"/>
    </location>
</feature>
<accession>A0A193LIY6</accession>
<dbReference type="Gene3D" id="1.10.390.10">
    <property type="entry name" value="Neutral Protease Domain 2"/>
    <property type="match status" value="1"/>
</dbReference>